<dbReference type="FunCoup" id="A0A545AJX9">
    <property type="interactions" value="171"/>
</dbReference>
<feature type="binding site" evidence="3">
    <location>
        <position position="324"/>
    </location>
    <ligand>
        <name>CTP</name>
        <dbReference type="ChEBI" id="CHEBI:37563"/>
    </ligand>
</feature>
<dbReference type="Pfam" id="PF02441">
    <property type="entry name" value="Flavoprotein"/>
    <property type="match status" value="1"/>
</dbReference>
<keyword evidence="8" id="KW-1185">Reference proteome</keyword>
<feature type="domain" description="DNA/pantothenate metabolism flavoprotein C-terminal" evidence="6">
    <location>
        <begin position="183"/>
        <end position="397"/>
    </location>
</feature>
<dbReference type="InParanoid" id="A0A545AJX9"/>
<name>A0A545AJX9_9ACTN</name>
<evidence type="ECO:0000256" key="3">
    <source>
        <dbReference type="HAMAP-Rule" id="MF_02225"/>
    </source>
</evidence>
<keyword evidence="3 4" id="KW-0436">Ligase</keyword>
<evidence type="ECO:0000313" key="7">
    <source>
        <dbReference type="EMBL" id="TQS41634.1"/>
    </source>
</evidence>
<dbReference type="EC" id="4.1.1.36" evidence="3"/>
<keyword evidence="1 3" id="KW-0210">Decarboxylase</keyword>
<feature type="binding site" evidence="3">
    <location>
        <begin position="304"/>
        <end position="307"/>
    </location>
    <ligand>
        <name>CTP</name>
        <dbReference type="ChEBI" id="CHEBI:37563"/>
    </ligand>
</feature>
<keyword evidence="2 3" id="KW-0456">Lyase</keyword>
<dbReference type="Gene3D" id="3.40.50.10300">
    <property type="entry name" value="CoaB-like"/>
    <property type="match status" value="1"/>
</dbReference>
<evidence type="ECO:0000313" key="8">
    <source>
        <dbReference type="Proteomes" id="UP000317982"/>
    </source>
</evidence>
<dbReference type="Gene3D" id="3.40.50.1950">
    <property type="entry name" value="Flavin prenyltransferase-like"/>
    <property type="match status" value="1"/>
</dbReference>
<feature type="region of interest" description="Phosphopantothenoylcysteine decarboxylase" evidence="3">
    <location>
        <begin position="1"/>
        <end position="187"/>
    </location>
</feature>
<dbReference type="GO" id="GO:0004633">
    <property type="term" value="F:phosphopantothenoylcysteine decarboxylase activity"/>
    <property type="evidence" value="ECO:0007669"/>
    <property type="project" value="UniProtKB-UniRule"/>
</dbReference>
<dbReference type="HAMAP" id="MF_02225">
    <property type="entry name" value="CoaBC"/>
    <property type="match status" value="1"/>
</dbReference>
<dbReference type="RefSeq" id="WP_142707960.1">
    <property type="nucleotide sequence ID" value="NZ_VIRS01000024.1"/>
</dbReference>
<keyword evidence="3" id="KW-0511">Multifunctional enzyme</keyword>
<comment type="caution">
    <text evidence="3">Lacks conserved residue(s) required for the propagation of feature annotation.</text>
</comment>
<keyword evidence="3" id="KW-0460">Magnesium</keyword>
<keyword evidence="3 4" id="KW-0285">Flavoprotein</keyword>
<feature type="binding site" evidence="3">
    <location>
        <position position="346"/>
    </location>
    <ligand>
        <name>CTP</name>
        <dbReference type="ChEBI" id="CHEBI:37563"/>
    </ligand>
</feature>
<dbReference type="InterPro" id="IPR007085">
    <property type="entry name" value="DNA/pantothenate-metab_flavo_C"/>
</dbReference>
<evidence type="ECO:0000256" key="2">
    <source>
        <dbReference type="ARBA" id="ARBA00023239"/>
    </source>
</evidence>
<dbReference type="OrthoDB" id="9802554at2"/>
<keyword evidence="3" id="KW-0479">Metal-binding</keyword>
<comment type="cofactor">
    <cofactor evidence="3">
        <name>Mg(2+)</name>
        <dbReference type="ChEBI" id="CHEBI:18420"/>
    </cofactor>
</comment>
<comment type="pathway">
    <text evidence="3 4">Cofactor biosynthesis; coenzyme A biosynthesis; CoA from (R)-pantothenate: step 3/5.</text>
</comment>
<comment type="cofactor">
    <cofactor evidence="3">
        <name>FMN</name>
        <dbReference type="ChEBI" id="CHEBI:58210"/>
    </cofactor>
    <text evidence="3">Binds 1 FMN per subunit.</text>
</comment>
<dbReference type="Proteomes" id="UP000317982">
    <property type="component" value="Unassembled WGS sequence"/>
</dbReference>
<feature type="domain" description="Flavoprotein" evidence="5">
    <location>
        <begin position="3"/>
        <end position="171"/>
    </location>
</feature>
<dbReference type="PANTHER" id="PTHR14359">
    <property type="entry name" value="HOMO-OLIGOMERIC FLAVIN CONTAINING CYS DECARBOXYLASE FAMILY"/>
    <property type="match status" value="1"/>
</dbReference>
<comment type="function">
    <text evidence="4">Catalyzes two steps in the biosynthesis of coenzyme A. In the first step cysteine is conjugated to 4'-phosphopantothenate to form 4-phosphopantothenoylcysteine, in the latter compound is decarboxylated to form 4'-phosphopantotheine.</text>
</comment>
<dbReference type="AlphaFoldDB" id="A0A545AJX9"/>
<feature type="region of interest" description="Phosphopantothenate--cysteine ligase" evidence="3">
    <location>
        <begin position="188"/>
        <end position="403"/>
    </location>
</feature>
<dbReference type="PANTHER" id="PTHR14359:SF6">
    <property type="entry name" value="PHOSPHOPANTOTHENOYLCYSTEINE DECARBOXYLASE"/>
    <property type="match status" value="1"/>
</dbReference>
<proteinExistence type="inferred from homology"/>
<accession>A0A545AJX9</accession>
<dbReference type="GO" id="GO:0010181">
    <property type="term" value="F:FMN binding"/>
    <property type="evidence" value="ECO:0007669"/>
    <property type="project" value="UniProtKB-UniRule"/>
</dbReference>
<keyword evidence="3 4" id="KW-0288">FMN</keyword>
<dbReference type="EC" id="6.3.2.5" evidence="3"/>
<feature type="binding site" evidence="3">
    <location>
        <position position="276"/>
    </location>
    <ligand>
        <name>CTP</name>
        <dbReference type="ChEBI" id="CHEBI:37563"/>
    </ligand>
</feature>
<comment type="similarity">
    <text evidence="3 4">In the C-terminal section; belongs to the PPC synthetase family.</text>
</comment>
<dbReference type="UniPathway" id="UPA00241">
    <property type="reaction ID" value="UER00353"/>
</dbReference>
<evidence type="ECO:0000256" key="1">
    <source>
        <dbReference type="ARBA" id="ARBA00022793"/>
    </source>
</evidence>
<comment type="catalytic activity">
    <reaction evidence="3 4">
        <text>(R)-4'-phosphopantothenate + L-cysteine + CTP = N-[(R)-4-phosphopantothenoyl]-L-cysteine + CMP + diphosphate + H(+)</text>
        <dbReference type="Rhea" id="RHEA:19397"/>
        <dbReference type="ChEBI" id="CHEBI:10986"/>
        <dbReference type="ChEBI" id="CHEBI:15378"/>
        <dbReference type="ChEBI" id="CHEBI:33019"/>
        <dbReference type="ChEBI" id="CHEBI:35235"/>
        <dbReference type="ChEBI" id="CHEBI:37563"/>
        <dbReference type="ChEBI" id="CHEBI:59458"/>
        <dbReference type="ChEBI" id="CHEBI:60377"/>
        <dbReference type="EC" id="6.3.2.5"/>
    </reaction>
</comment>
<dbReference type="SUPFAM" id="SSF102645">
    <property type="entry name" value="CoaB-like"/>
    <property type="match status" value="1"/>
</dbReference>
<dbReference type="Pfam" id="PF04127">
    <property type="entry name" value="DFP"/>
    <property type="match status" value="1"/>
</dbReference>
<comment type="similarity">
    <text evidence="3 4">In the N-terminal section; belongs to the HFCD (homo-oligomeric flavin containing Cys decarboxylase) superfamily.</text>
</comment>
<comment type="function">
    <text evidence="3">Catalyzes two sequential steps in the biosynthesis of coenzyme A. In the first step cysteine is conjugated to 4'-phosphopantothenate to form 4-phosphopantothenoylcysteine. In the second step the latter compound is decarboxylated to form 4'-phosphopantotheine.</text>
</comment>
<evidence type="ECO:0000259" key="6">
    <source>
        <dbReference type="Pfam" id="PF04127"/>
    </source>
</evidence>
<dbReference type="NCBIfam" id="TIGR00521">
    <property type="entry name" value="coaBC_dfp"/>
    <property type="match status" value="1"/>
</dbReference>
<dbReference type="GO" id="GO:0015937">
    <property type="term" value="P:coenzyme A biosynthetic process"/>
    <property type="evidence" value="ECO:0007669"/>
    <property type="project" value="UniProtKB-UniRule"/>
</dbReference>
<comment type="caution">
    <text evidence="7">The sequence shown here is derived from an EMBL/GenBank/DDBJ whole genome shotgun (WGS) entry which is preliminary data.</text>
</comment>
<dbReference type="EMBL" id="VIRS01000024">
    <property type="protein sequence ID" value="TQS41634.1"/>
    <property type="molecule type" value="Genomic_DNA"/>
</dbReference>
<sequence length="403" mass="41925">MTEVVLGVAGGIAAYKACELLRRLKESGLNVTVVPTESALEFVGAPTWAALSGRPVATDVWTNVHEVPHVALGRQADLVVVAPATADLLARAAHGLANDLLTNTLLTARCPILFAPAMHTEMWDHPATRTNVATLRERGIVVLEPAVGRLTGKDTGKGRLPEPSEIADVAFSLLRRPTAEPDLTGRKVVVSAGGTREFLDPVRYLGNRSSGRQGYALAKTAAARGATVTLVAANTALPDPAGVDVVRVVSTNDLRDAVFAAATDADAVVMAAAPADFRPADYVGTKIKKTDDTSAPTVTLVQNPDILAGLVRSRTGAGPVIVGFAAETGDSTGTVLDHGRAKLARKGCDLLVVNDVSGGKAFESAENAAVILAADGSVTEFPHGPKEALADAIWDLVVPRLFH</sequence>
<dbReference type="InterPro" id="IPR005252">
    <property type="entry name" value="CoaBC"/>
</dbReference>
<gene>
    <name evidence="3 7" type="primary">coaBC</name>
    <name evidence="7" type="ORF">FL583_28665</name>
</gene>
<dbReference type="InterPro" id="IPR035929">
    <property type="entry name" value="CoaB-like_sf"/>
</dbReference>
<comment type="catalytic activity">
    <reaction evidence="3 4">
        <text>N-[(R)-4-phosphopantothenoyl]-L-cysteine + H(+) = (R)-4'-phosphopantetheine + CO2</text>
        <dbReference type="Rhea" id="RHEA:16793"/>
        <dbReference type="ChEBI" id="CHEBI:15378"/>
        <dbReference type="ChEBI" id="CHEBI:16526"/>
        <dbReference type="ChEBI" id="CHEBI:59458"/>
        <dbReference type="ChEBI" id="CHEBI:61723"/>
        <dbReference type="EC" id="4.1.1.36"/>
    </reaction>
</comment>
<evidence type="ECO:0000256" key="4">
    <source>
        <dbReference type="RuleBase" id="RU364078"/>
    </source>
</evidence>
<feature type="binding site" evidence="3">
    <location>
        <position position="342"/>
    </location>
    <ligand>
        <name>CTP</name>
        <dbReference type="ChEBI" id="CHEBI:37563"/>
    </ligand>
</feature>
<dbReference type="GO" id="GO:0015941">
    <property type="term" value="P:pantothenate catabolic process"/>
    <property type="evidence" value="ECO:0007669"/>
    <property type="project" value="InterPro"/>
</dbReference>
<dbReference type="InterPro" id="IPR036551">
    <property type="entry name" value="Flavin_trans-like"/>
</dbReference>
<feature type="binding site" evidence="3">
    <location>
        <position position="286"/>
    </location>
    <ligand>
        <name>CTP</name>
        <dbReference type="ChEBI" id="CHEBI:37563"/>
    </ligand>
</feature>
<dbReference type="InterPro" id="IPR003382">
    <property type="entry name" value="Flavoprotein"/>
</dbReference>
<protein>
    <recommendedName>
        <fullName evidence="3">Coenzyme A biosynthesis bifunctional protein CoaBC</fullName>
    </recommendedName>
    <alternativeName>
        <fullName evidence="3">DNA/pantothenate metabolism flavoprotein</fullName>
    </alternativeName>
    <alternativeName>
        <fullName evidence="3">Phosphopantothenoylcysteine synthetase/decarboxylase</fullName>
        <shortName evidence="3">PPCS-PPCDC</shortName>
    </alternativeName>
    <domain>
        <recommendedName>
            <fullName evidence="3">Phosphopantothenoylcysteine decarboxylase</fullName>
            <shortName evidence="3">PPC decarboxylase</shortName>
            <shortName evidence="3">PPC-DC</shortName>
            <ecNumber evidence="3">4.1.1.36</ecNumber>
        </recommendedName>
        <alternativeName>
            <fullName evidence="3">CoaC</fullName>
        </alternativeName>
    </domain>
    <domain>
        <recommendedName>
            <fullName evidence="3">Phosphopantothenate--cysteine ligase</fullName>
            <ecNumber evidence="3">6.3.2.5</ecNumber>
        </recommendedName>
        <alternativeName>
            <fullName evidence="3">CoaB</fullName>
        </alternativeName>
        <alternativeName>
            <fullName evidence="3">Phosphopantothenoylcysteine synthetase</fullName>
            <shortName evidence="3">PPC synthetase</shortName>
            <shortName evidence="3">PPC-S</shortName>
        </alternativeName>
    </domain>
</protein>
<dbReference type="GO" id="GO:0004632">
    <property type="term" value="F:phosphopantothenate--cysteine ligase activity"/>
    <property type="evidence" value="ECO:0007669"/>
    <property type="project" value="UniProtKB-UniRule"/>
</dbReference>
<comment type="pathway">
    <text evidence="3 4">Cofactor biosynthesis; coenzyme A biosynthesis; CoA from (R)-pantothenate: step 2/5.</text>
</comment>
<dbReference type="GO" id="GO:0071513">
    <property type="term" value="C:phosphopantothenoylcysteine decarboxylase complex"/>
    <property type="evidence" value="ECO:0007669"/>
    <property type="project" value="TreeGrafter"/>
</dbReference>
<organism evidence="7 8">
    <name type="scientific">Cryptosporangium phraense</name>
    <dbReference type="NCBI Taxonomy" id="2593070"/>
    <lineage>
        <taxon>Bacteria</taxon>
        <taxon>Bacillati</taxon>
        <taxon>Actinomycetota</taxon>
        <taxon>Actinomycetes</taxon>
        <taxon>Cryptosporangiales</taxon>
        <taxon>Cryptosporangiaceae</taxon>
        <taxon>Cryptosporangium</taxon>
    </lineage>
</organism>
<dbReference type="GO" id="GO:0046872">
    <property type="term" value="F:metal ion binding"/>
    <property type="evidence" value="ECO:0007669"/>
    <property type="project" value="UniProtKB-KW"/>
</dbReference>
<reference evidence="7 8" key="1">
    <citation type="submission" date="2019-07" db="EMBL/GenBank/DDBJ databases">
        <title>Cryptosporangium phraense sp. nov., isolated from plant litter.</title>
        <authorList>
            <person name="Suriyachadkun C."/>
        </authorList>
    </citation>
    <scope>NUCLEOTIDE SEQUENCE [LARGE SCALE GENOMIC DNA]</scope>
    <source>
        <strain evidence="7 8">A-T 5661</strain>
    </source>
</reference>
<evidence type="ECO:0000259" key="5">
    <source>
        <dbReference type="Pfam" id="PF02441"/>
    </source>
</evidence>
<dbReference type="SUPFAM" id="SSF52507">
    <property type="entry name" value="Homo-oligomeric flavin-containing Cys decarboxylases, HFCD"/>
    <property type="match status" value="1"/>
</dbReference>